<feature type="domain" description="FAD-dependent oxidoreductase 2 FAD-binding" evidence="3">
    <location>
        <begin position="4"/>
        <end position="33"/>
    </location>
</feature>
<dbReference type="AlphaFoldDB" id="A0A1Y5WXW5"/>
<evidence type="ECO:0000256" key="2">
    <source>
        <dbReference type="ARBA" id="ARBA00023002"/>
    </source>
</evidence>
<gene>
    <name evidence="5" type="ORF">SAMN05661093_00681</name>
</gene>
<dbReference type="RefSeq" id="WP_084424508.1">
    <property type="nucleotide sequence ID" value="NZ_FWXV01000001.1"/>
</dbReference>
<dbReference type="Pfam" id="PF00890">
    <property type="entry name" value="FAD_binding_2"/>
    <property type="match status" value="1"/>
</dbReference>
<evidence type="ECO:0000259" key="3">
    <source>
        <dbReference type="Pfam" id="PF00890"/>
    </source>
</evidence>
<dbReference type="OrthoDB" id="3414915at2"/>
<accession>A0A1Y5WXW5</accession>
<name>A0A1Y5WXW5_KIBAR</name>
<feature type="domain" description="Styrene monooxygenase StyA putative substrate binding" evidence="4">
    <location>
        <begin position="153"/>
        <end position="250"/>
    </location>
</feature>
<proteinExistence type="predicted"/>
<dbReference type="GO" id="GO:0016491">
    <property type="term" value="F:oxidoreductase activity"/>
    <property type="evidence" value="ECO:0007669"/>
    <property type="project" value="UniProtKB-KW"/>
</dbReference>
<dbReference type="Gene3D" id="3.30.9.40">
    <property type="match status" value="1"/>
</dbReference>
<protein>
    <submittedName>
        <fullName evidence="5">2-polyprenyl-6-methoxyphenol hydroxylase</fullName>
    </submittedName>
</protein>
<dbReference type="Pfam" id="PF17885">
    <property type="entry name" value="Smoa_sbd"/>
    <property type="match status" value="1"/>
</dbReference>
<keyword evidence="1" id="KW-0285">Flavoprotein</keyword>
<dbReference type="PRINTS" id="PR00420">
    <property type="entry name" value="RNGMNOXGNASE"/>
</dbReference>
<keyword evidence="6" id="KW-1185">Reference proteome</keyword>
<reference evidence="5 6" key="1">
    <citation type="submission" date="2017-04" db="EMBL/GenBank/DDBJ databases">
        <authorList>
            <person name="Afonso C.L."/>
            <person name="Miller P.J."/>
            <person name="Scott M.A."/>
            <person name="Spackman E."/>
            <person name="Goraichik I."/>
            <person name="Dimitrov K.M."/>
            <person name="Suarez D.L."/>
            <person name="Swayne D.E."/>
        </authorList>
    </citation>
    <scope>NUCLEOTIDE SEQUENCE [LARGE SCALE GENOMIC DNA]</scope>
    <source>
        <strain evidence="5 6">DSM 43828</strain>
    </source>
</reference>
<sequence>MRRIVIIGAGQAGLVLALGLQKRGYDVTVVAEKTADEVRYGRLISNQCVFHPALERERELGINLWDDEVQPVEEVAFNAAGGPAGTEPAIAWRQKFDHPAQSVDQRVKVSDWMTLFEAQGGEIRHHKVTPNDLDAYAAEFELVIVAAGRGPQFDALFPRNPEFSPYAEPQRAIGIAYVRTKHPMPPGLIFNLGPHGENFILPVLSVQGKVHGIGFFGIPGGPMDVWHDVTDIDQHLEIGVELLRAHFPWNKGILEEAEPAGPLEMLHGAITPTVRHPVGKLPSGKLVLAMGDTAVTNDPVGGQGANMAARAAKSYQEAILAQEDRDFDEKFMHDAFAKYWAVAQHATAFNNALLAPPPEHVLATLDTAQRVPEVAHRFAHLFENPVGYTGWLTDREVSMRYLQEATARA</sequence>
<evidence type="ECO:0000256" key="1">
    <source>
        <dbReference type="ARBA" id="ARBA00022630"/>
    </source>
</evidence>
<dbReference type="InterPro" id="IPR036188">
    <property type="entry name" value="FAD/NAD-bd_sf"/>
</dbReference>
<evidence type="ECO:0000313" key="5">
    <source>
        <dbReference type="EMBL" id="SMC58229.1"/>
    </source>
</evidence>
<dbReference type="InterPro" id="IPR041654">
    <property type="entry name" value="StyA_sbd"/>
</dbReference>
<keyword evidence="2" id="KW-0560">Oxidoreductase</keyword>
<organism evidence="5 6">
    <name type="scientific">Kibdelosporangium aridum</name>
    <dbReference type="NCBI Taxonomy" id="2030"/>
    <lineage>
        <taxon>Bacteria</taxon>
        <taxon>Bacillati</taxon>
        <taxon>Actinomycetota</taxon>
        <taxon>Actinomycetes</taxon>
        <taxon>Pseudonocardiales</taxon>
        <taxon>Pseudonocardiaceae</taxon>
        <taxon>Kibdelosporangium</taxon>
    </lineage>
</organism>
<evidence type="ECO:0000259" key="4">
    <source>
        <dbReference type="Pfam" id="PF17885"/>
    </source>
</evidence>
<dbReference type="Gene3D" id="3.50.50.60">
    <property type="entry name" value="FAD/NAD(P)-binding domain"/>
    <property type="match status" value="2"/>
</dbReference>
<dbReference type="EMBL" id="FWXV01000001">
    <property type="protein sequence ID" value="SMC58229.1"/>
    <property type="molecule type" value="Genomic_DNA"/>
</dbReference>
<evidence type="ECO:0000313" key="6">
    <source>
        <dbReference type="Proteomes" id="UP000192674"/>
    </source>
</evidence>
<dbReference type="InterPro" id="IPR003953">
    <property type="entry name" value="FAD-dep_OxRdtase_2_FAD-bd"/>
</dbReference>
<dbReference type="Proteomes" id="UP000192674">
    <property type="component" value="Unassembled WGS sequence"/>
</dbReference>
<dbReference type="SUPFAM" id="SSF51905">
    <property type="entry name" value="FAD/NAD(P)-binding domain"/>
    <property type="match status" value="1"/>
</dbReference>